<evidence type="ECO:0000256" key="3">
    <source>
        <dbReference type="ARBA" id="ARBA00022884"/>
    </source>
</evidence>
<feature type="domain" description="RRM" evidence="8">
    <location>
        <begin position="29"/>
        <end position="107"/>
    </location>
</feature>
<evidence type="ECO:0000313" key="10">
    <source>
        <dbReference type="Proteomes" id="UP001341840"/>
    </source>
</evidence>
<feature type="compositionally biased region" description="Basic and acidic residues" evidence="7">
    <location>
        <begin position="120"/>
        <end position="130"/>
    </location>
</feature>
<dbReference type="InterPro" id="IPR035979">
    <property type="entry name" value="RBD_domain_sf"/>
</dbReference>
<accession>A0ABU6QC51</accession>
<dbReference type="InterPro" id="IPR000504">
    <property type="entry name" value="RRM_dom"/>
</dbReference>
<gene>
    <name evidence="9" type="ORF">PIB30_031685</name>
</gene>
<dbReference type="SUPFAM" id="SSF54928">
    <property type="entry name" value="RNA-binding domain, RBD"/>
    <property type="match status" value="1"/>
</dbReference>
<comment type="caution">
    <text evidence="9">The sequence shown here is derived from an EMBL/GenBank/DDBJ whole genome shotgun (WGS) entry which is preliminary data.</text>
</comment>
<evidence type="ECO:0000256" key="1">
    <source>
        <dbReference type="ARBA" id="ARBA00004123"/>
    </source>
</evidence>
<evidence type="ECO:0000313" key="9">
    <source>
        <dbReference type="EMBL" id="MED6109245.1"/>
    </source>
</evidence>
<proteinExistence type="predicted"/>
<sequence length="252" mass="28683">MPTTHTIQPKPACNRAVVEAFRRFEERSFTIFVDNLPQGVAVQDLWELFSDQGQVADVFVSRKRRTYAAHNFAFVRFAFRNHALRAIPNLNGWLYHGYAMKISEAKFKRGTQENKNMPSRGDHHQKETGRRLVVNGSGDGNDRNNIHKGSGVSYRDVVVGRENGDLSGERKADMENQGQEVTKEKPTLLGNISGEKDACMMEKLKFCLIGESVIPLIAEDVIPSLFKDWVELREVKRMGNYKMALFFDSGWL</sequence>
<feature type="region of interest" description="Disordered" evidence="7">
    <location>
        <begin position="109"/>
        <end position="150"/>
    </location>
</feature>
<name>A0ABU6QC51_9FABA</name>
<dbReference type="InterPro" id="IPR051106">
    <property type="entry name" value="RNA-bind/splicing_reg"/>
</dbReference>
<evidence type="ECO:0000256" key="2">
    <source>
        <dbReference type="ARBA" id="ARBA00022664"/>
    </source>
</evidence>
<evidence type="ECO:0000256" key="7">
    <source>
        <dbReference type="SAM" id="MobiDB-lite"/>
    </source>
</evidence>
<dbReference type="SMART" id="SM00360">
    <property type="entry name" value="RRM"/>
    <property type="match status" value="1"/>
</dbReference>
<keyword evidence="2" id="KW-0507">mRNA processing</keyword>
<dbReference type="InterPro" id="IPR012677">
    <property type="entry name" value="Nucleotide-bd_a/b_plait_sf"/>
</dbReference>
<keyword evidence="10" id="KW-1185">Reference proteome</keyword>
<dbReference type="EMBL" id="JASCZI010000137">
    <property type="protein sequence ID" value="MED6109245.1"/>
    <property type="molecule type" value="Genomic_DNA"/>
</dbReference>
<dbReference type="PANTHER" id="PTHR48028">
    <property type="entry name" value="GLYCINE-RICH RNA-BINDING PROTEIN RZ1A"/>
    <property type="match status" value="1"/>
</dbReference>
<evidence type="ECO:0000256" key="6">
    <source>
        <dbReference type="PROSITE-ProRule" id="PRU00176"/>
    </source>
</evidence>
<protein>
    <recommendedName>
        <fullName evidence="8">RRM domain-containing protein</fullName>
    </recommendedName>
</protein>
<dbReference type="PROSITE" id="PS50102">
    <property type="entry name" value="RRM"/>
    <property type="match status" value="1"/>
</dbReference>
<evidence type="ECO:0000256" key="5">
    <source>
        <dbReference type="ARBA" id="ARBA00023242"/>
    </source>
</evidence>
<dbReference type="Proteomes" id="UP001341840">
    <property type="component" value="Unassembled WGS sequence"/>
</dbReference>
<dbReference type="Gene3D" id="3.30.70.330">
    <property type="match status" value="1"/>
</dbReference>
<dbReference type="PANTHER" id="PTHR48028:SF4">
    <property type="entry name" value="SC35-LIKE SPLICING FACTOR"/>
    <property type="match status" value="1"/>
</dbReference>
<keyword evidence="4" id="KW-0508">mRNA splicing</keyword>
<evidence type="ECO:0000259" key="8">
    <source>
        <dbReference type="PROSITE" id="PS50102"/>
    </source>
</evidence>
<evidence type="ECO:0000256" key="4">
    <source>
        <dbReference type="ARBA" id="ARBA00023187"/>
    </source>
</evidence>
<reference evidence="9 10" key="1">
    <citation type="journal article" date="2023" name="Plants (Basel)">
        <title>Bridging the Gap: Combining Genomics and Transcriptomics Approaches to Understand Stylosanthes scabra, an Orphan Legume from the Brazilian Caatinga.</title>
        <authorList>
            <person name="Ferreira-Neto J.R.C."/>
            <person name="da Silva M.D."/>
            <person name="Binneck E."/>
            <person name="de Melo N.F."/>
            <person name="da Silva R.H."/>
            <person name="de Melo A.L.T.M."/>
            <person name="Pandolfi V."/>
            <person name="Bustamante F.O."/>
            <person name="Brasileiro-Vidal A.C."/>
            <person name="Benko-Iseppon A.M."/>
        </authorList>
    </citation>
    <scope>NUCLEOTIDE SEQUENCE [LARGE SCALE GENOMIC DNA]</scope>
    <source>
        <tissue evidence="9">Leaves</tissue>
    </source>
</reference>
<dbReference type="Pfam" id="PF00076">
    <property type="entry name" value="RRM_1"/>
    <property type="match status" value="1"/>
</dbReference>
<organism evidence="9 10">
    <name type="scientific">Stylosanthes scabra</name>
    <dbReference type="NCBI Taxonomy" id="79078"/>
    <lineage>
        <taxon>Eukaryota</taxon>
        <taxon>Viridiplantae</taxon>
        <taxon>Streptophyta</taxon>
        <taxon>Embryophyta</taxon>
        <taxon>Tracheophyta</taxon>
        <taxon>Spermatophyta</taxon>
        <taxon>Magnoliopsida</taxon>
        <taxon>eudicotyledons</taxon>
        <taxon>Gunneridae</taxon>
        <taxon>Pentapetalae</taxon>
        <taxon>rosids</taxon>
        <taxon>fabids</taxon>
        <taxon>Fabales</taxon>
        <taxon>Fabaceae</taxon>
        <taxon>Papilionoideae</taxon>
        <taxon>50 kb inversion clade</taxon>
        <taxon>dalbergioids sensu lato</taxon>
        <taxon>Dalbergieae</taxon>
        <taxon>Pterocarpus clade</taxon>
        <taxon>Stylosanthes</taxon>
    </lineage>
</organism>
<comment type="subcellular location">
    <subcellularLocation>
        <location evidence="1">Nucleus</location>
    </subcellularLocation>
</comment>
<keyword evidence="3 6" id="KW-0694">RNA-binding</keyword>
<keyword evidence="5" id="KW-0539">Nucleus</keyword>